<evidence type="ECO:0000313" key="1">
    <source>
        <dbReference type="EMBL" id="SEO67647.1"/>
    </source>
</evidence>
<evidence type="ECO:0008006" key="3">
    <source>
        <dbReference type="Google" id="ProtNLM"/>
    </source>
</evidence>
<dbReference type="InterPro" id="IPR014993">
    <property type="entry name" value="DUF1841"/>
</dbReference>
<dbReference type="AlphaFoldDB" id="A0A1H8RMX7"/>
<proteinExistence type="predicted"/>
<dbReference type="STRING" id="406100.SAMN04488052_102127"/>
<evidence type="ECO:0000313" key="2">
    <source>
        <dbReference type="Proteomes" id="UP000199657"/>
    </source>
</evidence>
<dbReference type="Pfam" id="PF08897">
    <property type="entry name" value="DUF1841"/>
    <property type="match status" value="1"/>
</dbReference>
<accession>A0A1H8RMX7</accession>
<name>A0A1H8RMX7_9GAMM</name>
<reference evidence="1 2" key="1">
    <citation type="submission" date="2016-10" db="EMBL/GenBank/DDBJ databases">
        <authorList>
            <person name="de Groot N.N."/>
        </authorList>
    </citation>
    <scope>NUCLEOTIDE SEQUENCE [LARGE SCALE GENOMIC DNA]</scope>
    <source>
        <strain evidence="1 2">CGMCC 1.6291</strain>
    </source>
</reference>
<keyword evidence="2" id="KW-1185">Reference proteome</keyword>
<dbReference type="OrthoDB" id="9789432at2"/>
<organism evidence="1 2">
    <name type="scientific">Aquisalimonas asiatica</name>
    <dbReference type="NCBI Taxonomy" id="406100"/>
    <lineage>
        <taxon>Bacteria</taxon>
        <taxon>Pseudomonadati</taxon>
        <taxon>Pseudomonadota</taxon>
        <taxon>Gammaproteobacteria</taxon>
        <taxon>Chromatiales</taxon>
        <taxon>Ectothiorhodospiraceae</taxon>
        <taxon>Aquisalimonas</taxon>
    </lineage>
</organism>
<sequence>MFSSNRNELRQQYLDAWRKYRDGEPVTPLESMIGEVVAEHPEYHTLLEDPDRAIDADWQPEDGSTNPFLHMGLHLALREQVATDRPAGIRAVHEQLTRRTGSHLEAEHRMMDPLAEAMWEAQRSGGMPDERAYLKALRKVASRRG</sequence>
<gene>
    <name evidence="1" type="ORF">SAMN04488052_102127</name>
</gene>
<dbReference type="Proteomes" id="UP000199657">
    <property type="component" value="Unassembled WGS sequence"/>
</dbReference>
<protein>
    <recommendedName>
        <fullName evidence="3">DUF1841 domain-containing protein</fullName>
    </recommendedName>
</protein>
<dbReference type="EMBL" id="FOEG01000002">
    <property type="protein sequence ID" value="SEO67647.1"/>
    <property type="molecule type" value="Genomic_DNA"/>
</dbReference>
<dbReference type="RefSeq" id="WP_091640639.1">
    <property type="nucleotide sequence ID" value="NZ_FOEG01000002.1"/>
</dbReference>